<accession>A0A396IFD2</accession>
<dbReference type="EMBL" id="PSQE01000004">
    <property type="protein sequence ID" value="RHN63508.1"/>
    <property type="molecule type" value="Genomic_DNA"/>
</dbReference>
<evidence type="ECO:0000313" key="1">
    <source>
        <dbReference type="EMBL" id="RHN63508.1"/>
    </source>
</evidence>
<dbReference type="Gramene" id="rna26212">
    <property type="protein sequence ID" value="RHN63508.1"/>
    <property type="gene ID" value="gene26212"/>
</dbReference>
<proteinExistence type="predicted"/>
<organism evidence="1">
    <name type="scientific">Medicago truncatula</name>
    <name type="common">Barrel medic</name>
    <name type="synonym">Medicago tribuloides</name>
    <dbReference type="NCBI Taxonomy" id="3880"/>
    <lineage>
        <taxon>Eukaryota</taxon>
        <taxon>Viridiplantae</taxon>
        <taxon>Streptophyta</taxon>
        <taxon>Embryophyta</taxon>
        <taxon>Tracheophyta</taxon>
        <taxon>Spermatophyta</taxon>
        <taxon>Magnoliopsida</taxon>
        <taxon>eudicotyledons</taxon>
        <taxon>Gunneridae</taxon>
        <taxon>Pentapetalae</taxon>
        <taxon>rosids</taxon>
        <taxon>fabids</taxon>
        <taxon>Fabales</taxon>
        <taxon>Fabaceae</taxon>
        <taxon>Papilionoideae</taxon>
        <taxon>50 kb inversion clade</taxon>
        <taxon>NPAAA clade</taxon>
        <taxon>Hologalegina</taxon>
        <taxon>IRL clade</taxon>
        <taxon>Trifolieae</taxon>
        <taxon>Medicago</taxon>
    </lineage>
</organism>
<sequence>MIAPLTNLQTTLCFLSSELELFLLRQMHRTKTSLGLFLNNSEMTMSPFLNDFHRVY</sequence>
<protein>
    <submittedName>
        <fullName evidence="1">Uncharacterized protein</fullName>
    </submittedName>
</protein>
<name>A0A396IFD2_MEDTR</name>
<dbReference type="AlphaFoldDB" id="A0A396IFD2"/>
<comment type="caution">
    <text evidence="1">The sequence shown here is derived from an EMBL/GenBank/DDBJ whole genome shotgun (WGS) entry which is preliminary data.</text>
</comment>
<reference evidence="1" key="1">
    <citation type="journal article" date="2018" name="Nat. Plants">
        <title>Whole-genome landscape of Medicago truncatula symbiotic genes.</title>
        <authorList>
            <person name="Pecrix Y."/>
            <person name="Gamas P."/>
            <person name="Carrere S."/>
        </authorList>
    </citation>
    <scope>NUCLEOTIDE SEQUENCE</scope>
    <source>
        <tissue evidence="1">Leaves</tissue>
    </source>
</reference>
<gene>
    <name evidence="1" type="ORF">MtrunA17_Chr4g0059011</name>
</gene>
<dbReference type="Proteomes" id="UP000265566">
    <property type="component" value="Chromosome 4"/>
</dbReference>